<dbReference type="GeneID" id="64821138"/>
<keyword evidence="1" id="KW-0808">Transferase</keyword>
<dbReference type="Pfam" id="PF13489">
    <property type="entry name" value="Methyltransf_23"/>
    <property type="match status" value="1"/>
</dbReference>
<dbReference type="KEGG" id="meme:HYG87_10195"/>
<dbReference type="InterPro" id="IPR029063">
    <property type="entry name" value="SAM-dependent_MTases_sf"/>
</dbReference>
<gene>
    <name evidence="1" type="ORF">HYG87_10195</name>
</gene>
<dbReference type="Gene3D" id="3.40.50.150">
    <property type="entry name" value="Vaccinia Virus protein VP39"/>
    <property type="match status" value="1"/>
</dbReference>
<dbReference type="RefSeq" id="WP_211533054.1">
    <property type="nucleotide sequence ID" value="NZ_CP058560.1"/>
</dbReference>
<dbReference type="AlphaFoldDB" id="A0A8T8K7U6"/>
<dbReference type="GO" id="GO:0008168">
    <property type="term" value="F:methyltransferase activity"/>
    <property type="evidence" value="ECO:0007669"/>
    <property type="project" value="UniProtKB-KW"/>
</dbReference>
<accession>A0A8T8K7U6</accession>
<dbReference type="CDD" id="cd02440">
    <property type="entry name" value="AdoMet_MTases"/>
    <property type="match status" value="1"/>
</dbReference>
<keyword evidence="1" id="KW-0489">Methyltransferase</keyword>
<dbReference type="GO" id="GO:0032259">
    <property type="term" value="P:methylation"/>
    <property type="evidence" value="ECO:0007669"/>
    <property type="project" value="UniProtKB-KW"/>
</dbReference>
<dbReference type="SUPFAM" id="SSF53335">
    <property type="entry name" value="S-adenosyl-L-methionine-dependent methyltransferases"/>
    <property type="match status" value="1"/>
</dbReference>
<keyword evidence="2" id="KW-1185">Reference proteome</keyword>
<evidence type="ECO:0000313" key="1">
    <source>
        <dbReference type="EMBL" id="QUH24097.1"/>
    </source>
</evidence>
<name>A0A8T8K7U6_9EURY</name>
<evidence type="ECO:0000313" key="2">
    <source>
        <dbReference type="Proteomes" id="UP000681041"/>
    </source>
</evidence>
<protein>
    <submittedName>
        <fullName evidence="1">Class I SAM-dependent methyltransferase</fullName>
    </submittedName>
</protein>
<reference evidence="1" key="1">
    <citation type="submission" date="2020-07" db="EMBL/GenBank/DDBJ databases">
        <title>Methanobacterium. sp. MethCan genome.</title>
        <authorList>
            <person name="Postec A."/>
            <person name="Quemeneur M."/>
        </authorList>
    </citation>
    <scope>NUCLEOTIDE SEQUENCE</scope>
    <source>
        <strain evidence="1">MethCAN</strain>
    </source>
</reference>
<dbReference type="OrthoDB" id="71436at2157"/>
<organism evidence="1 2">
    <name type="scientific">Methanobacterium alkalithermotolerans</name>
    <dbReference type="NCBI Taxonomy" id="2731220"/>
    <lineage>
        <taxon>Archaea</taxon>
        <taxon>Methanobacteriati</taxon>
        <taxon>Methanobacteriota</taxon>
        <taxon>Methanomada group</taxon>
        <taxon>Methanobacteria</taxon>
        <taxon>Methanobacteriales</taxon>
        <taxon>Methanobacteriaceae</taxon>
        <taxon>Methanobacterium</taxon>
    </lineage>
</organism>
<dbReference type="Proteomes" id="UP000681041">
    <property type="component" value="Chromosome"/>
</dbReference>
<proteinExistence type="predicted"/>
<dbReference type="PANTHER" id="PTHR43861">
    <property type="entry name" value="TRANS-ACONITATE 2-METHYLTRANSFERASE-RELATED"/>
    <property type="match status" value="1"/>
</dbReference>
<sequence>MKCKICENNLKNKVFLVKEMMFGFNEDFKYMECSKCGCLELINPPDDFSRYYNFDDYYSFKDDGRLKRLLKKKWVEYVLFKNSSIGRLLSLKFQKSFFDILALQNIDKKTRILDIGSGSGDLIIALNDMGFEKALGIDPYVKNESGCIKKNNIHQISNSEEFDLILFDHSFEHLIDHSSILKKVHDLLSPGGTCIIAMPIKNDYIWDIYGVNWVQIDAPRHILLHTRQSFDILLKKSNLKFQDIVYDSDEFFFYGSEQYKRGIALMDDESYLINPKKSIFTKKEIREFKKKAQQLNNKNLGDQCVFILNKKK</sequence>
<dbReference type="EMBL" id="CP058560">
    <property type="protein sequence ID" value="QUH24097.1"/>
    <property type="molecule type" value="Genomic_DNA"/>
</dbReference>